<dbReference type="GO" id="GO:0005829">
    <property type="term" value="C:cytosol"/>
    <property type="evidence" value="ECO:0007669"/>
    <property type="project" value="TreeGrafter"/>
</dbReference>
<comment type="caution">
    <text evidence="10">The sequence shown here is derived from an EMBL/GenBank/DDBJ whole genome shotgun (WGS) entry which is preliminary data.</text>
</comment>
<evidence type="ECO:0000313" key="10">
    <source>
        <dbReference type="EMBL" id="MDC3416458.1"/>
    </source>
</evidence>
<proteinExistence type="inferred from homology"/>
<dbReference type="Pfam" id="PF00185">
    <property type="entry name" value="OTCace"/>
    <property type="match status" value="1"/>
</dbReference>
<feature type="domain" description="Aspartate/ornithine carbamoyltransferase Asp/Orn-binding" evidence="8">
    <location>
        <begin position="147"/>
        <end position="288"/>
    </location>
</feature>
<dbReference type="PROSITE" id="PS00097">
    <property type="entry name" value="CARBAMOYLTRANSFERASE"/>
    <property type="match status" value="1"/>
</dbReference>
<protein>
    <recommendedName>
        <fullName evidence="7">Aspartate carbamoyltransferase</fullName>
        <ecNumber evidence="7">2.1.3.2</ecNumber>
    </recommendedName>
    <alternativeName>
        <fullName evidence="7">Aspartate transcarbamylase</fullName>
        <shortName evidence="7">ATCase</shortName>
    </alternativeName>
</protein>
<dbReference type="PRINTS" id="PR00101">
    <property type="entry name" value="ATCASE"/>
</dbReference>
<name>A0A9X3WCM7_9BACI</name>
<dbReference type="GO" id="GO:0006207">
    <property type="term" value="P:'de novo' pyrimidine nucleobase biosynthetic process"/>
    <property type="evidence" value="ECO:0007669"/>
    <property type="project" value="InterPro"/>
</dbReference>
<dbReference type="HAMAP" id="MF_00001">
    <property type="entry name" value="Asp_carb_tr"/>
    <property type="match status" value="1"/>
</dbReference>
<dbReference type="PRINTS" id="PR00100">
    <property type="entry name" value="AOTCASE"/>
</dbReference>
<dbReference type="InterPro" id="IPR006131">
    <property type="entry name" value="Asp_carbamoyltransf_Asp/Orn-bd"/>
</dbReference>
<dbReference type="EC" id="2.1.3.2" evidence="7"/>
<evidence type="ECO:0000256" key="5">
    <source>
        <dbReference type="ARBA" id="ARBA00043884"/>
    </source>
</evidence>
<dbReference type="GO" id="GO:0004070">
    <property type="term" value="F:aspartate carbamoyltransferase activity"/>
    <property type="evidence" value="ECO:0007669"/>
    <property type="project" value="UniProtKB-UniRule"/>
</dbReference>
<sequence>MKNFVSMRQFSEHEMLQLIKFADDIQQHGIKPFNEQLFAANLFFEPSTRTKMSFIVAQRKLGIEVLDFMTDSSSVKKGESVYDTARTFESIGASLLVVRHPKDNLVKELAERVSIPVINAGDGKGEHPTQCLLDLLTIYQEYQKFRGLKVAIVGDIKHSRVARSNAFALSTMGADVYLSSRPDWYDETLPYPYIDIDEAIDTCDVIMLLRIQHERHQTESTLNKQQYLEAYGLTVEREKRMKQHAIILHPAPVNRGVEIDDRLVESSKSRIFKQMTNGVSARMAVMYRILEDGGVLHANDFNRRNAVNSR</sequence>
<feature type="binding site" evidence="7">
    <location>
        <position position="252"/>
    </location>
    <ligand>
        <name>carbamoyl phosphate</name>
        <dbReference type="ChEBI" id="CHEBI:58228"/>
    </ligand>
</feature>
<dbReference type="SUPFAM" id="SSF53671">
    <property type="entry name" value="Aspartate/ornithine carbamoyltransferase"/>
    <property type="match status" value="1"/>
</dbReference>
<feature type="binding site" evidence="7">
    <location>
        <position position="127"/>
    </location>
    <ligand>
        <name>carbamoyl phosphate</name>
        <dbReference type="ChEBI" id="CHEBI:58228"/>
    </ligand>
</feature>
<feature type="binding site" evidence="7">
    <location>
        <position position="210"/>
    </location>
    <ligand>
        <name>L-aspartate</name>
        <dbReference type="ChEBI" id="CHEBI:29991"/>
    </ligand>
</feature>
<dbReference type="GO" id="GO:0016597">
    <property type="term" value="F:amino acid binding"/>
    <property type="evidence" value="ECO:0007669"/>
    <property type="project" value="InterPro"/>
</dbReference>
<dbReference type="AlphaFoldDB" id="A0A9X3WCM7"/>
<organism evidence="10 11">
    <name type="scientific">Aquibacillus salsiterrae</name>
    <dbReference type="NCBI Taxonomy" id="2950439"/>
    <lineage>
        <taxon>Bacteria</taxon>
        <taxon>Bacillati</taxon>
        <taxon>Bacillota</taxon>
        <taxon>Bacilli</taxon>
        <taxon>Bacillales</taxon>
        <taxon>Bacillaceae</taxon>
        <taxon>Aquibacillus</taxon>
    </lineage>
</organism>
<dbReference type="GO" id="GO:0044205">
    <property type="term" value="P:'de novo' UMP biosynthetic process"/>
    <property type="evidence" value="ECO:0007669"/>
    <property type="project" value="UniProtKB-UniRule"/>
</dbReference>
<dbReference type="NCBIfam" id="NF002032">
    <property type="entry name" value="PRK00856.1"/>
    <property type="match status" value="1"/>
</dbReference>
<dbReference type="InterPro" id="IPR002082">
    <property type="entry name" value="Asp_carbamoyltransf"/>
</dbReference>
<feature type="domain" description="Aspartate/ornithine carbamoyltransferase carbamoyl-P binding" evidence="9">
    <location>
        <begin position="2"/>
        <end position="140"/>
    </location>
</feature>
<comment type="pathway">
    <text evidence="1 7">Pyrimidine metabolism; UMP biosynthesis via de novo pathway; (S)-dihydroorotate from bicarbonate: step 2/3.</text>
</comment>
<evidence type="ECO:0000256" key="3">
    <source>
        <dbReference type="ARBA" id="ARBA00022679"/>
    </source>
</evidence>
<comment type="function">
    <text evidence="5 7">Catalyzes the condensation of carbamoyl phosphate and aspartate to form carbamoyl aspartate and inorganic phosphate, the committed step in the de novo pyrimidine nucleotide biosynthesis pathway.</text>
</comment>
<dbReference type="InterPro" id="IPR006132">
    <property type="entry name" value="Asp/Orn_carbamoyltranf_P-bd"/>
</dbReference>
<dbReference type="InterPro" id="IPR006130">
    <property type="entry name" value="Asp/Orn_carbamoylTrfase"/>
</dbReference>
<keyword evidence="3 7" id="KW-0808">Transferase</keyword>
<keyword evidence="4 7" id="KW-0665">Pyrimidine biosynthesis</keyword>
<dbReference type="Gene3D" id="3.40.50.1370">
    <property type="entry name" value="Aspartate/ornithine carbamoyltransferase"/>
    <property type="match status" value="2"/>
</dbReference>
<dbReference type="GO" id="GO:0006520">
    <property type="term" value="P:amino acid metabolic process"/>
    <property type="evidence" value="ECO:0007669"/>
    <property type="project" value="InterPro"/>
</dbReference>
<evidence type="ECO:0000313" key="11">
    <source>
        <dbReference type="Proteomes" id="UP001145069"/>
    </source>
</evidence>
<keyword evidence="11" id="KW-1185">Reference proteome</keyword>
<dbReference type="FunFam" id="3.40.50.1370:FF:000011">
    <property type="entry name" value="Aspartate carbamoyltransferase"/>
    <property type="match status" value="1"/>
</dbReference>
<dbReference type="InterPro" id="IPR036901">
    <property type="entry name" value="Asp/Orn_carbamoylTrfase_sf"/>
</dbReference>
<feature type="binding site" evidence="7">
    <location>
        <position position="99"/>
    </location>
    <ligand>
        <name>carbamoyl phosphate</name>
        <dbReference type="ChEBI" id="CHEBI:58228"/>
    </ligand>
</feature>
<evidence type="ECO:0000256" key="1">
    <source>
        <dbReference type="ARBA" id="ARBA00004852"/>
    </source>
</evidence>
<feature type="binding site" evidence="7">
    <location>
        <position position="77"/>
    </location>
    <ligand>
        <name>L-aspartate</name>
        <dbReference type="ChEBI" id="CHEBI:29991"/>
    </ligand>
</feature>
<dbReference type="RefSeq" id="WP_272445462.1">
    <property type="nucleotide sequence ID" value="NZ_JAMQKC010000003.1"/>
</dbReference>
<comment type="catalytic activity">
    <reaction evidence="6 7">
        <text>carbamoyl phosphate + L-aspartate = N-carbamoyl-L-aspartate + phosphate + H(+)</text>
        <dbReference type="Rhea" id="RHEA:20013"/>
        <dbReference type="ChEBI" id="CHEBI:15378"/>
        <dbReference type="ChEBI" id="CHEBI:29991"/>
        <dbReference type="ChEBI" id="CHEBI:32814"/>
        <dbReference type="ChEBI" id="CHEBI:43474"/>
        <dbReference type="ChEBI" id="CHEBI:58228"/>
        <dbReference type="EC" id="2.1.3.2"/>
    </reaction>
</comment>
<feature type="binding site" evidence="7">
    <location>
        <position position="160"/>
    </location>
    <ligand>
        <name>L-aspartate</name>
        <dbReference type="ChEBI" id="CHEBI:29991"/>
    </ligand>
</feature>
<feature type="binding site" evidence="7">
    <location>
        <position position="251"/>
    </location>
    <ligand>
        <name>carbamoyl phosphate</name>
        <dbReference type="ChEBI" id="CHEBI:58228"/>
    </ligand>
</feature>
<feature type="binding site" evidence="7">
    <location>
        <position position="130"/>
    </location>
    <ligand>
        <name>carbamoyl phosphate</name>
        <dbReference type="ChEBI" id="CHEBI:58228"/>
    </ligand>
</feature>
<dbReference type="NCBIfam" id="TIGR00670">
    <property type="entry name" value="asp_carb_tr"/>
    <property type="match status" value="1"/>
</dbReference>
<evidence type="ECO:0000259" key="8">
    <source>
        <dbReference type="Pfam" id="PF00185"/>
    </source>
</evidence>
<dbReference type="Proteomes" id="UP001145069">
    <property type="component" value="Unassembled WGS sequence"/>
</dbReference>
<evidence type="ECO:0000256" key="7">
    <source>
        <dbReference type="HAMAP-Rule" id="MF_00001"/>
    </source>
</evidence>
<accession>A0A9X3WCM7</accession>
<gene>
    <name evidence="7" type="primary">pyrB</name>
    <name evidence="10" type="ORF">NC799_05965</name>
</gene>
<evidence type="ECO:0000256" key="4">
    <source>
        <dbReference type="ARBA" id="ARBA00022975"/>
    </source>
</evidence>
<dbReference type="PANTHER" id="PTHR45753:SF6">
    <property type="entry name" value="ASPARTATE CARBAMOYLTRANSFERASE"/>
    <property type="match status" value="1"/>
</dbReference>
<comment type="similarity">
    <text evidence="2 7">Belongs to the aspartate/ornithine carbamoyltransferase superfamily. ATCase family.</text>
</comment>
<feature type="binding site" evidence="7">
    <location>
        <position position="50"/>
    </location>
    <ligand>
        <name>carbamoyl phosphate</name>
        <dbReference type="ChEBI" id="CHEBI:58228"/>
    </ligand>
</feature>
<feature type="binding site" evidence="7">
    <location>
        <position position="49"/>
    </location>
    <ligand>
        <name>carbamoyl phosphate</name>
        <dbReference type="ChEBI" id="CHEBI:58228"/>
    </ligand>
</feature>
<comment type="subunit">
    <text evidence="7">Heterododecamer (2C3:3R2) of six catalytic PyrB chains organized as two trimers (C3), and six regulatory PyrI chains organized as three dimers (R2).</text>
</comment>
<evidence type="ECO:0000259" key="9">
    <source>
        <dbReference type="Pfam" id="PF02729"/>
    </source>
</evidence>
<evidence type="ECO:0000256" key="2">
    <source>
        <dbReference type="ARBA" id="ARBA00008896"/>
    </source>
</evidence>
<dbReference type="PANTHER" id="PTHR45753">
    <property type="entry name" value="ORNITHINE CARBAMOYLTRANSFERASE, MITOCHONDRIAL"/>
    <property type="match status" value="1"/>
</dbReference>
<evidence type="ECO:0000256" key="6">
    <source>
        <dbReference type="ARBA" id="ARBA00048859"/>
    </source>
</evidence>
<reference evidence="10" key="1">
    <citation type="submission" date="2022-06" db="EMBL/GenBank/DDBJ databases">
        <title>Aquibacillus sp. a new bacterium isolated from soil saline samples.</title>
        <authorList>
            <person name="Galisteo C."/>
            <person name="De La Haba R."/>
            <person name="Sanchez-Porro C."/>
            <person name="Ventosa A."/>
        </authorList>
    </citation>
    <scope>NUCLEOTIDE SEQUENCE</scope>
    <source>
        <strain evidence="10">3ASR75-54</strain>
    </source>
</reference>
<dbReference type="EMBL" id="JAMQKC010000003">
    <property type="protein sequence ID" value="MDC3416458.1"/>
    <property type="molecule type" value="Genomic_DNA"/>
</dbReference>
<dbReference type="Pfam" id="PF02729">
    <property type="entry name" value="OTCace_N"/>
    <property type="match status" value="1"/>
</dbReference>